<dbReference type="OrthoDB" id="119028at2759"/>
<dbReference type="AlphaFoldDB" id="A0A814M8M9"/>
<proteinExistence type="predicted"/>
<accession>A0A814M8M9</accession>
<reference evidence="1" key="1">
    <citation type="submission" date="2021-02" db="EMBL/GenBank/DDBJ databases">
        <authorList>
            <person name="Nowell W R."/>
        </authorList>
    </citation>
    <scope>NUCLEOTIDE SEQUENCE</scope>
    <source>
        <strain evidence="1">Ploen Becks lab</strain>
    </source>
</reference>
<name>A0A814M8M9_9BILA</name>
<gene>
    <name evidence="1" type="ORF">OXX778_LOCUS19943</name>
</gene>
<organism evidence="1 2">
    <name type="scientific">Brachionus calyciflorus</name>
    <dbReference type="NCBI Taxonomy" id="104777"/>
    <lineage>
        <taxon>Eukaryota</taxon>
        <taxon>Metazoa</taxon>
        <taxon>Spiralia</taxon>
        <taxon>Gnathifera</taxon>
        <taxon>Rotifera</taxon>
        <taxon>Eurotatoria</taxon>
        <taxon>Monogononta</taxon>
        <taxon>Pseudotrocha</taxon>
        <taxon>Ploima</taxon>
        <taxon>Brachionidae</taxon>
        <taxon>Brachionus</taxon>
    </lineage>
</organism>
<protein>
    <submittedName>
        <fullName evidence="1">Uncharacterized protein</fullName>
    </submittedName>
</protein>
<evidence type="ECO:0000313" key="2">
    <source>
        <dbReference type="Proteomes" id="UP000663879"/>
    </source>
</evidence>
<sequence length="400" mass="46740">MLNFDQNWKVVDLQNECKKRISFGTIQENNINNENELVEVEIALPSNFFNHNEHESDSEEHDVIVNENSKRVNCVYFIDGEYDSGESAKSRIEQEGFWKFLRFRLTKEGLKEIYYCNTSSECKKKIYILYHEESTNVSIWSRNIEHDHPSEKKKFGINNVTKKTIEMLYKSSVTTATRIKYALRERLEPFKPKKFENDPETPNDLYIPGIEIPKLLQIKNFLNNNLKPRLSGRSSKEKFSYGDLDNWLNSNSLVPDNDHEPFLIDSFIQINEKVLNASTTRLSISTKSFLKIAMKAKHCCADATYKLIWHNFPVFLTGNPDSLKTFHPFLHIDYKPEALIADGAEAIMGWAHVHRTVEQRTKSLENSKQIRADIDLLRISPNTKFFELAYNLFKKKMEQH</sequence>
<comment type="caution">
    <text evidence="1">The sequence shown here is derived from an EMBL/GenBank/DDBJ whole genome shotgun (WGS) entry which is preliminary data.</text>
</comment>
<evidence type="ECO:0000313" key="1">
    <source>
        <dbReference type="EMBL" id="CAF1075516.1"/>
    </source>
</evidence>
<dbReference type="Proteomes" id="UP000663879">
    <property type="component" value="Unassembled WGS sequence"/>
</dbReference>
<keyword evidence="2" id="KW-1185">Reference proteome</keyword>
<dbReference type="EMBL" id="CAJNOC010006330">
    <property type="protein sequence ID" value="CAF1075516.1"/>
    <property type="molecule type" value="Genomic_DNA"/>
</dbReference>